<dbReference type="PANTHER" id="PTHR42781">
    <property type="entry name" value="SPERMIDINE/PUTRESCINE IMPORT ATP-BINDING PROTEIN POTA"/>
    <property type="match status" value="1"/>
</dbReference>
<keyword evidence="4" id="KW-0410">Iron transport</keyword>
<dbReference type="SMART" id="SM00382">
    <property type="entry name" value="AAA"/>
    <property type="match status" value="1"/>
</dbReference>
<dbReference type="FunFam" id="3.40.50.300:FF:000425">
    <property type="entry name" value="Probable ABC transporter, ATP-binding subunit"/>
    <property type="match status" value="1"/>
</dbReference>
<evidence type="ECO:0000256" key="2">
    <source>
        <dbReference type="ARBA" id="ARBA00022448"/>
    </source>
</evidence>
<comment type="function">
    <text evidence="16">Part of the ABC transporter complex WtpABC involved in molybdate/tungstate import. Responsible for energy coupling to the transport system.</text>
</comment>
<evidence type="ECO:0000256" key="14">
    <source>
        <dbReference type="ARBA" id="ARBA00041133"/>
    </source>
</evidence>
<evidence type="ECO:0000256" key="8">
    <source>
        <dbReference type="ARBA" id="ARBA00023004"/>
    </source>
</evidence>
<dbReference type="GO" id="GO:0016887">
    <property type="term" value="F:ATP hydrolysis activity"/>
    <property type="evidence" value="ECO:0007669"/>
    <property type="project" value="InterPro"/>
</dbReference>
<keyword evidence="3" id="KW-1003">Cell membrane</keyword>
<proteinExistence type="inferred from homology"/>
<feature type="domain" description="ABC transporter" evidence="18">
    <location>
        <begin position="53"/>
        <end position="299"/>
    </location>
</feature>
<evidence type="ECO:0000313" key="19">
    <source>
        <dbReference type="EMBL" id="TSD14418.1"/>
    </source>
</evidence>
<dbReference type="PANTHER" id="PTHR42781:SF4">
    <property type="entry name" value="SPERMIDINE_PUTRESCINE IMPORT ATP-BINDING PROTEIN POTA"/>
    <property type="match status" value="1"/>
</dbReference>
<dbReference type="InterPro" id="IPR027417">
    <property type="entry name" value="P-loop_NTPase"/>
</dbReference>
<reference evidence="19 20" key="1">
    <citation type="submission" date="2018-06" db="EMBL/GenBank/DDBJ databases">
        <title>Natronomonas sp. F16-60 a new haloarchaeon isolated from a solar saltern of Isla Cristina, Huelva, Spain.</title>
        <authorList>
            <person name="Duran-Viseras A."/>
            <person name="Sanchez-Porro C."/>
            <person name="Ventosa A."/>
        </authorList>
    </citation>
    <scope>NUCLEOTIDE SEQUENCE [LARGE SCALE GENOMIC DNA]</scope>
    <source>
        <strain evidence="19 20">F16-60</strain>
    </source>
</reference>
<dbReference type="AlphaFoldDB" id="A0A554NAJ1"/>
<keyword evidence="5" id="KW-0500">Molybdenum</keyword>
<dbReference type="InterPro" id="IPR015853">
    <property type="entry name" value="ABC_transpr_FbpC"/>
</dbReference>
<evidence type="ECO:0000256" key="11">
    <source>
        <dbReference type="ARBA" id="ARBA00038307"/>
    </source>
</evidence>
<dbReference type="InterPro" id="IPR013611">
    <property type="entry name" value="Transp-assoc_OB_typ2"/>
</dbReference>
<evidence type="ECO:0000259" key="18">
    <source>
        <dbReference type="PROSITE" id="PS50893"/>
    </source>
</evidence>
<evidence type="ECO:0000256" key="1">
    <source>
        <dbReference type="ARBA" id="ARBA00004202"/>
    </source>
</evidence>
<dbReference type="GO" id="GO:0015408">
    <property type="term" value="F:ABC-type ferric iron transporter activity"/>
    <property type="evidence" value="ECO:0007669"/>
    <property type="project" value="InterPro"/>
</dbReference>
<comment type="subunit">
    <text evidence="12">The complex is composed of two ATP-binding proteins (WtpC), two transmembrane proteins (WtpB) and a solute-binding protein (WtpA).</text>
</comment>
<dbReference type="RefSeq" id="WP_144261870.1">
    <property type="nucleotide sequence ID" value="NZ_QMDX01000004.1"/>
</dbReference>
<evidence type="ECO:0000256" key="17">
    <source>
        <dbReference type="SAM" id="MobiDB-lite"/>
    </source>
</evidence>
<dbReference type="GO" id="GO:0005524">
    <property type="term" value="F:ATP binding"/>
    <property type="evidence" value="ECO:0007669"/>
    <property type="project" value="UniProtKB-KW"/>
</dbReference>
<keyword evidence="8" id="KW-0408">Iron</keyword>
<evidence type="ECO:0000256" key="5">
    <source>
        <dbReference type="ARBA" id="ARBA00022505"/>
    </source>
</evidence>
<comment type="caution">
    <text evidence="19">The sequence shown here is derived from an EMBL/GenBank/DDBJ whole genome shotgun (WGS) entry which is preliminary data.</text>
</comment>
<sequence>MTGQQDTSETGDVGGTPGGAAGVEQQLDRTRADPALDTDVGWSVDEDHEGAVLELDGVTKRFGDSVAVDDVSMAVEEGELLTLLGPSGCGKTTTLRLLAGLERPDEGVIRLNGEPVAAGTGDGAAAAETGDVGDGGFRPPEERDVGLVFQDFALFPHLSVAENVAFGLEGDADDNADRVTELLELVDLPGYGDRTPDNLSGGEQQRVALARSLAPEPAVLLLDEPFSNLDVRLRVAMREEVRDILKRAGVTAVSVTHDQEEALSISDRVAVLNGGHVAQVGGPEQLFQHPESRFVASFLGQASFVDAEVRPDCIETGLGCIDPVELAGPIDAYDGSHVQVLVRPDDLRATPMTAEEADGRIVRRQYNGPTFVYRVELDSGDTVHCMHNHVEEFDVGDPVAVDLVADHRLAWYPP</sequence>
<dbReference type="EMBL" id="QMDX01000004">
    <property type="protein sequence ID" value="TSD14418.1"/>
    <property type="molecule type" value="Genomic_DNA"/>
</dbReference>
<evidence type="ECO:0000256" key="13">
    <source>
        <dbReference type="ARBA" id="ARBA00039025"/>
    </source>
</evidence>
<evidence type="ECO:0000256" key="16">
    <source>
        <dbReference type="ARBA" id="ARBA00057369"/>
    </source>
</evidence>
<dbReference type="CDD" id="cd03259">
    <property type="entry name" value="ABC_Carb_Solutes_like"/>
    <property type="match status" value="1"/>
</dbReference>
<keyword evidence="6" id="KW-0547">Nucleotide-binding</keyword>
<dbReference type="OrthoDB" id="18368at2157"/>
<keyword evidence="2" id="KW-0813">Transport</keyword>
<organism evidence="19 20">
    <name type="scientific">Haloglomus irregulare</name>
    <dbReference type="NCBI Taxonomy" id="2234134"/>
    <lineage>
        <taxon>Archaea</taxon>
        <taxon>Methanobacteriati</taxon>
        <taxon>Methanobacteriota</taxon>
        <taxon>Stenosarchaea group</taxon>
        <taxon>Halobacteria</taxon>
        <taxon>Halobacteriales</taxon>
        <taxon>Natronomonadaceae</taxon>
        <taxon>Haloglomus</taxon>
    </lineage>
</organism>
<dbReference type="PROSITE" id="PS00211">
    <property type="entry name" value="ABC_TRANSPORTER_1"/>
    <property type="match status" value="1"/>
</dbReference>
<dbReference type="InterPro" id="IPR003593">
    <property type="entry name" value="AAA+_ATPase"/>
</dbReference>
<keyword evidence="9" id="KW-0406">Ion transport</keyword>
<keyword evidence="10" id="KW-0472">Membrane</keyword>
<gene>
    <name evidence="19" type="ORF">DP107_09275</name>
</gene>
<dbReference type="Proteomes" id="UP000319894">
    <property type="component" value="Unassembled WGS sequence"/>
</dbReference>
<evidence type="ECO:0000313" key="20">
    <source>
        <dbReference type="Proteomes" id="UP000319894"/>
    </source>
</evidence>
<keyword evidence="7 19" id="KW-0067">ATP-binding</keyword>
<dbReference type="SUPFAM" id="SSF52540">
    <property type="entry name" value="P-loop containing nucleoside triphosphate hydrolases"/>
    <property type="match status" value="1"/>
</dbReference>
<protein>
    <recommendedName>
        <fullName evidence="14">Molybdate/tungstate import ATP-binding protein WtpC</fullName>
        <ecNumber evidence="13">7.3.2.6</ecNumber>
    </recommendedName>
</protein>
<comment type="catalytic activity">
    <reaction evidence="15">
        <text>tungstate(in) + ATP + H2O = tungstate(out) + ADP + phosphate + H(+)</text>
        <dbReference type="Rhea" id="RHEA:35027"/>
        <dbReference type="ChEBI" id="CHEBI:15377"/>
        <dbReference type="ChEBI" id="CHEBI:15378"/>
        <dbReference type="ChEBI" id="CHEBI:30616"/>
        <dbReference type="ChEBI" id="CHEBI:43474"/>
        <dbReference type="ChEBI" id="CHEBI:46502"/>
        <dbReference type="ChEBI" id="CHEBI:456216"/>
        <dbReference type="EC" id="7.3.2.6"/>
    </reaction>
</comment>
<name>A0A554NAJ1_9EURY</name>
<dbReference type="InterPro" id="IPR003439">
    <property type="entry name" value="ABC_transporter-like_ATP-bd"/>
</dbReference>
<dbReference type="Gene3D" id="2.40.50.100">
    <property type="match status" value="1"/>
</dbReference>
<comment type="subcellular location">
    <subcellularLocation>
        <location evidence="1">Cell membrane</location>
        <topology evidence="1">Peripheral membrane protein</topology>
    </subcellularLocation>
</comment>
<accession>A0A554NAJ1</accession>
<feature type="compositionally biased region" description="Gly residues" evidence="17">
    <location>
        <begin position="12"/>
        <end position="21"/>
    </location>
</feature>
<evidence type="ECO:0000256" key="3">
    <source>
        <dbReference type="ARBA" id="ARBA00022475"/>
    </source>
</evidence>
<evidence type="ECO:0000256" key="10">
    <source>
        <dbReference type="ARBA" id="ARBA00023136"/>
    </source>
</evidence>
<dbReference type="PROSITE" id="PS50893">
    <property type="entry name" value="ABC_TRANSPORTER_2"/>
    <property type="match status" value="1"/>
</dbReference>
<evidence type="ECO:0000256" key="7">
    <source>
        <dbReference type="ARBA" id="ARBA00022840"/>
    </source>
</evidence>
<keyword evidence="20" id="KW-1185">Reference proteome</keyword>
<evidence type="ECO:0000256" key="9">
    <source>
        <dbReference type="ARBA" id="ARBA00023065"/>
    </source>
</evidence>
<evidence type="ECO:0000256" key="15">
    <source>
        <dbReference type="ARBA" id="ARBA00047936"/>
    </source>
</evidence>
<comment type="similarity">
    <text evidence="11">Belongs to the ABC transporter superfamily. Sulfate/tungstate importer (TC 3.A.1.6) family.</text>
</comment>
<dbReference type="EC" id="7.3.2.6" evidence="13"/>
<dbReference type="GO" id="GO:0043190">
    <property type="term" value="C:ATP-binding cassette (ABC) transporter complex"/>
    <property type="evidence" value="ECO:0007669"/>
    <property type="project" value="InterPro"/>
</dbReference>
<evidence type="ECO:0000256" key="6">
    <source>
        <dbReference type="ARBA" id="ARBA00022741"/>
    </source>
</evidence>
<dbReference type="Gene3D" id="3.40.50.300">
    <property type="entry name" value="P-loop containing nucleotide triphosphate hydrolases"/>
    <property type="match status" value="1"/>
</dbReference>
<evidence type="ECO:0000256" key="4">
    <source>
        <dbReference type="ARBA" id="ARBA00022496"/>
    </source>
</evidence>
<evidence type="ECO:0000256" key="12">
    <source>
        <dbReference type="ARBA" id="ARBA00038781"/>
    </source>
</evidence>
<dbReference type="InterPro" id="IPR017871">
    <property type="entry name" value="ABC_transporter-like_CS"/>
</dbReference>
<dbReference type="InterPro" id="IPR008995">
    <property type="entry name" value="Mo/tungstate-bd_C_term_dom"/>
</dbReference>
<dbReference type="InParanoid" id="A0A554NAJ1"/>
<feature type="region of interest" description="Disordered" evidence="17">
    <location>
        <begin position="1"/>
        <end position="43"/>
    </location>
</feature>
<dbReference type="InterPro" id="IPR050093">
    <property type="entry name" value="ABC_SmlMolc_Importer"/>
</dbReference>
<dbReference type="GO" id="GO:1901238">
    <property type="term" value="F:ABC-type tungstate transporter activity"/>
    <property type="evidence" value="ECO:0007669"/>
    <property type="project" value="UniProtKB-EC"/>
</dbReference>
<dbReference type="Pfam" id="PF08402">
    <property type="entry name" value="TOBE_2"/>
    <property type="match status" value="1"/>
</dbReference>
<dbReference type="SUPFAM" id="SSF50331">
    <property type="entry name" value="MOP-like"/>
    <property type="match status" value="1"/>
</dbReference>
<dbReference type="Pfam" id="PF00005">
    <property type="entry name" value="ABC_tran"/>
    <property type="match status" value="1"/>
</dbReference>